<proteinExistence type="predicted"/>
<reference evidence="1 2" key="1">
    <citation type="journal article" date="2020" name="Cell">
        <title>Large-Scale Comparative Analyses of Tick Genomes Elucidate Their Genetic Diversity and Vector Capacities.</title>
        <authorList>
            <consortium name="Tick Genome and Microbiome Consortium (TIGMIC)"/>
            <person name="Jia N."/>
            <person name="Wang J."/>
            <person name="Shi W."/>
            <person name="Du L."/>
            <person name="Sun Y."/>
            <person name="Zhan W."/>
            <person name="Jiang J.F."/>
            <person name="Wang Q."/>
            <person name="Zhang B."/>
            <person name="Ji P."/>
            <person name="Bell-Sakyi L."/>
            <person name="Cui X.M."/>
            <person name="Yuan T.T."/>
            <person name="Jiang B.G."/>
            <person name="Yang W.F."/>
            <person name="Lam T.T."/>
            <person name="Chang Q.C."/>
            <person name="Ding S.J."/>
            <person name="Wang X.J."/>
            <person name="Zhu J.G."/>
            <person name="Ruan X.D."/>
            <person name="Zhao L."/>
            <person name="Wei J.T."/>
            <person name="Ye R.Z."/>
            <person name="Que T.C."/>
            <person name="Du C.H."/>
            <person name="Zhou Y.H."/>
            <person name="Cheng J.X."/>
            <person name="Dai P.F."/>
            <person name="Guo W.B."/>
            <person name="Han X.H."/>
            <person name="Huang E.J."/>
            <person name="Li L.F."/>
            <person name="Wei W."/>
            <person name="Gao Y.C."/>
            <person name="Liu J.Z."/>
            <person name="Shao H.Z."/>
            <person name="Wang X."/>
            <person name="Wang C.C."/>
            <person name="Yang T.C."/>
            <person name="Huo Q.B."/>
            <person name="Li W."/>
            <person name="Chen H.Y."/>
            <person name="Chen S.E."/>
            <person name="Zhou L.G."/>
            <person name="Ni X.B."/>
            <person name="Tian J.H."/>
            <person name="Sheng Y."/>
            <person name="Liu T."/>
            <person name="Pan Y.S."/>
            <person name="Xia L.Y."/>
            <person name="Li J."/>
            <person name="Zhao F."/>
            <person name="Cao W.C."/>
        </authorList>
    </citation>
    <scope>NUCLEOTIDE SEQUENCE [LARGE SCALE GENOMIC DNA]</scope>
    <source>
        <strain evidence="1">Iper-2018</strain>
    </source>
</reference>
<dbReference type="Proteomes" id="UP000805193">
    <property type="component" value="Unassembled WGS sequence"/>
</dbReference>
<gene>
    <name evidence="1" type="ORF">HPB47_003873</name>
</gene>
<protein>
    <submittedName>
        <fullName evidence="1">Uncharacterized protein</fullName>
    </submittedName>
</protein>
<sequence length="92" mass="10590">IHTAGWLQSLLDGLGVRQWTWPARSPDLNVIENIWGLMKRNLLTRDLHQASSEVLREAVKQKWTNLQSIPSLTSNLYESIPRRLREVISTEG</sequence>
<organism evidence="1 2">
    <name type="scientific">Ixodes persulcatus</name>
    <name type="common">Taiga tick</name>
    <dbReference type="NCBI Taxonomy" id="34615"/>
    <lineage>
        <taxon>Eukaryota</taxon>
        <taxon>Metazoa</taxon>
        <taxon>Ecdysozoa</taxon>
        <taxon>Arthropoda</taxon>
        <taxon>Chelicerata</taxon>
        <taxon>Arachnida</taxon>
        <taxon>Acari</taxon>
        <taxon>Parasitiformes</taxon>
        <taxon>Ixodida</taxon>
        <taxon>Ixodoidea</taxon>
        <taxon>Ixodidae</taxon>
        <taxon>Ixodinae</taxon>
        <taxon>Ixodes</taxon>
    </lineage>
</organism>
<name>A0AC60PHB6_IXOPE</name>
<dbReference type="EMBL" id="JABSTQ010010577">
    <property type="protein sequence ID" value="KAG0419785.1"/>
    <property type="molecule type" value="Genomic_DNA"/>
</dbReference>
<feature type="non-terminal residue" evidence="1">
    <location>
        <position position="1"/>
    </location>
</feature>
<feature type="non-terminal residue" evidence="1">
    <location>
        <position position="92"/>
    </location>
</feature>
<accession>A0AC60PHB6</accession>
<evidence type="ECO:0000313" key="1">
    <source>
        <dbReference type="EMBL" id="KAG0419785.1"/>
    </source>
</evidence>
<keyword evidence="2" id="KW-1185">Reference proteome</keyword>
<comment type="caution">
    <text evidence="1">The sequence shown here is derived from an EMBL/GenBank/DDBJ whole genome shotgun (WGS) entry which is preliminary data.</text>
</comment>
<evidence type="ECO:0000313" key="2">
    <source>
        <dbReference type="Proteomes" id="UP000805193"/>
    </source>
</evidence>